<dbReference type="InterPro" id="IPR011701">
    <property type="entry name" value="MFS"/>
</dbReference>
<name>A0ABR1KW56_9PEZI</name>
<feature type="transmembrane region" description="Helical" evidence="4">
    <location>
        <begin position="213"/>
        <end position="238"/>
    </location>
</feature>
<comment type="similarity">
    <text evidence="2">Belongs to the major facilitator superfamily. Monocarboxylate porter (TC 2.A.1.13) family.</text>
</comment>
<keyword evidence="4" id="KW-1133">Transmembrane helix</keyword>
<feature type="transmembrane region" description="Helical" evidence="4">
    <location>
        <begin position="314"/>
        <end position="343"/>
    </location>
</feature>
<evidence type="ECO:0000313" key="6">
    <source>
        <dbReference type="Proteomes" id="UP001363622"/>
    </source>
</evidence>
<accession>A0ABR1KW56</accession>
<keyword evidence="4" id="KW-0812">Transmembrane</keyword>
<feature type="transmembrane region" description="Helical" evidence="4">
    <location>
        <begin position="282"/>
        <end position="302"/>
    </location>
</feature>
<dbReference type="Proteomes" id="UP001363622">
    <property type="component" value="Unassembled WGS sequence"/>
</dbReference>
<feature type="transmembrane region" description="Helical" evidence="4">
    <location>
        <begin position="245"/>
        <end position="270"/>
    </location>
</feature>
<keyword evidence="6" id="KW-1185">Reference proteome</keyword>
<dbReference type="Pfam" id="PF07690">
    <property type="entry name" value="MFS_1"/>
    <property type="match status" value="1"/>
</dbReference>
<dbReference type="EMBL" id="JBBPHU010000002">
    <property type="protein sequence ID" value="KAK7522393.1"/>
    <property type="molecule type" value="Genomic_DNA"/>
</dbReference>
<protein>
    <submittedName>
        <fullName evidence="5">Major facilitator superfamily domain-containing protein</fullName>
    </submittedName>
</protein>
<proteinExistence type="inferred from homology"/>
<feature type="compositionally biased region" description="Polar residues" evidence="3">
    <location>
        <begin position="19"/>
        <end position="32"/>
    </location>
</feature>
<feature type="region of interest" description="Disordered" evidence="3">
    <location>
        <begin position="451"/>
        <end position="474"/>
    </location>
</feature>
<feature type="compositionally biased region" description="Low complexity" evidence="3">
    <location>
        <begin position="452"/>
        <end position="472"/>
    </location>
</feature>
<evidence type="ECO:0000256" key="4">
    <source>
        <dbReference type="SAM" id="Phobius"/>
    </source>
</evidence>
<dbReference type="PANTHER" id="PTHR11360:SF130">
    <property type="entry name" value="MAJOR FACILITATOR SUPERFAMILY (MFS) PROFILE DOMAIN-CONTAINING PROTEIN-RELATED"/>
    <property type="match status" value="1"/>
</dbReference>
<dbReference type="InterPro" id="IPR050327">
    <property type="entry name" value="Proton-linked_MCT"/>
</dbReference>
<keyword evidence="4" id="KW-0472">Membrane</keyword>
<feature type="transmembrane region" description="Helical" evidence="4">
    <location>
        <begin position="554"/>
        <end position="576"/>
    </location>
</feature>
<feature type="transmembrane region" description="Helical" evidence="4">
    <location>
        <begin position="118"/>
        <end position="140"/>
    </location>
</feature>
<dbReference type="InterPro" id="IPR036259">
    <property type="entry name" value="MFS_trans_sf"/>
</dbReference>
<feature type="transmembrane region" description="Helical" evidence="4">
    <location>
        <begin position="418"/>
        <end position="440"/>
    </location>
</feature>
<feature type="transmembrane region" description="Helical" evidence="4">
    <location>
        <begin position="160"/>
        <end position="182"/>
    </location>
</feature>
<gene>
    <name evidence="5" type="ORF">IWZ03DRAFT_436200</name>
</gene>
<organism evidence="5 6">
    <name type="scientific">Phyllosticta citriasiana</name>
    <dbReference type="NCBI Taxonomy" id="595635"/>
    <lineage>
        <taxon>Eukaryota</taxon>
        <taxon>Fungi</taxon>
        <taxon>Dikarya</taxon>
        <taxon>Ascomycota</taxon>
        <taxon>Pezizomycotina</taxon>
        <taxon>Dothideomycetes</taxon>
        <taxon>Dothideomycetes incertae sedis</taxon>
        <taxon>Botryosphaeriales</taxon>
        <taxon>Phyllostictaceae</taxon>
        <taxon>Phyllosticta</taxon>
    </lineage>
</organism>
<reference evidence="5 6" key="1">
    <citation type="submission" date="2024-04" db="EMBL/GenBank/DDBJ databases">
        <title>Phyllosticta paracitricarpa is synonymous to the EU quarantine fungus P. citricarpa based on phylogenomic analyses.</title>
        <authorList>
            <consortium name="Lawrence Berkeley National Laboratory"/>
            <person name="Van Ingen-Buijs V.A."/>
            <person name="Van Westerhoven A.C."/>
            <person name="Haridas S."/>
            <person name="Skiadas P."/>
            <person name="Martin F."/>
            <person name="Groenewald J.Z."/>
            <person name="Crous P.W."/>
            <person name="Seidl M.F."/>
        </authorList>
    </citation>
    <scope>NUCLEOTIDE SEQUENCE [LARGE SCALE GENOMIC DNA]</scope>
    <source>
        <strain evidence="5 6">CBS 123371</strain>
    </source>
</reference>
<comment type="caution">
    <text evidence="5">The sequence shown here is derived from an EMBL/GenBank/DDBJ whole genome shotgun (WGS) entry which is preliminary data.</text>
</comment>
<dbReference type="PANTHER" id="PTHR11360">
    <property type="entry name" value="MONOCARBOXYLATE TRANSPORTER"/>
    <property type="match status" value="1"/>
</dbReference>
<feature type="region of interest" description="Disordered" evidence="3">
    <location>
        <begin position="15"/>
        <end position="71"/>
    </location>
</feature>
<dbReference type="Gene3D" id="1.20.1250.20">
    <property type="entry name" value="MFS general substrate transporter like domains"/>
    <property type="match status" value="1"/>
</dbReference>
<comment type="subcellular location">
    <subcellularLocation>
        <location evidence="1">Membrane</location>
        <topology evidence="1">Multi-pass membrane protein</topology>
    </subcellularLocation>
</comment>
<evidence type="ECO:0000256" key="1">
    <source>
        <dbReference type="ARBA" id="ARBA00004141"/>
    </source>
</evidence>
<sequence>MRHSSWRSVSVLLIPGAPSRSNSKSTVNTSDEPTPRIEVTIPTPQLDIPLPKRQYDDTYGDDHSGPAKPNRTYRIHDIEKTSSENGLFPASSSVYSSAGSYSPPINALAVRAPDGGGVAWATALAGFLVAFNCWGLNFAFGALEPWYRNTLLKDHAASQIAWIGSTQMALLFLVAPLASLLYDYGYFRFLFNGGTVLLLGACLATSWCRTWVTLFVAQGLVTGIANGMVFCSGVRVLMGLFDKRVGLAFGIGAMGASVGGIVFTLAVQYLLPETGFGSTYRVLALIVLVTMLFPTLVVRPWAGESRTAKEKVRLGVVFFDGAFWVMIVGMFFAFWGLYFGYYYITSYAAASLGPSTASHTKTVTTYLLTMLAANLPGRLLPAFLSDTLSGPLNALVPCALSSAVLLYSYIPARSSSAALYTVSALYGFASGGIMSLYAAVGRQWDAIPIPNPASSTTSTTTPVAAPNASSTSMPSCNPNSYIEHVDFGSRHCGNISITPLPLPAALSPASHNTAAPLRTAIVLVAAGCAALTGPPLGGHLLDIGRKREGARPDAFVFALVWAGGSMAAAALCFAAARVMRVGLRWARA</sequence>
<feature type="transmembrane region" description="Helical" evidence="4">
    <location>
        <begin position="189"/>
        <end position="207"/>
    </location>
</feature>
<feature type="transmembrane region" description="Helical" evidence="4">
    <location>
        <begin position="392"/>
        <end position="412"/>
    </location>
</feature>
<evidence type="ECO:0000256" key="2">
    <source>
        <dbReference type="ARBA" id="ARBA00006727"/>
    </source>
</evidence>
<evidence type="ECO:0000313" key="5">
    <source>
        <dbReference type="EMBL" id="KAK7522393.1"/>
    </source>
</evidence>
<evidence type="ECO:0000256" key="3">
    <source>
        <dbReference type="SAM" id="MobiDB-lite"/>
    </source>
</evidence>
<dbReference type="SUPFAM" id="SSF103473">
    <property type="entry name" value="MFS general substrate transporter"/>
    <property type="match status" value="1"/>
</dbReference>
<feature type="compositionally biased region" description="Basic and acidic residues" evidence="3">
    <location>
        <begin position="53"/>
        <end position="65"/>
    </location>
</feature>